<feature type="compositionally biased region" description="Low complexity" evidence="1">
    <location>
        <begin position="214"/>
        <end position="229"/>
    </location>
</feature>
<evidence type="ECO:0000313" key="3">
    <source>
        <dbReference type="EMBL" id="MBR7824851.1"/>
    </source>
</evidence>
<accession>A0A941E4A8</accession>
<keyword evidence="4" id="KW-1185">Reference proteome</keyword>
<dbReference type="AlphaFoldDB" id="A0A941E4A8"/>
<dbReference type="RefSeq" id="WP_212516009.1">
    <property type="nucleotide sequence ID" value="NZ_JAGSOH010000002.1"/>
</dbReference>
<evidence type="ECO:0000313" key="4">
    <source>
        <dbReference type="Proteomes" id="UP000676325"/>
    </source>
</evidence>
<evidence type="ECO:0000256" key="1">
    <source>
        <dbReference type="SAM" id="MobiDB-lite"/>
    </source>
</evidence>
<feature type="compositionally biased region" description="Pro residues" evidence="1">
    <location>
        <begin position="1"/>
        <end position="13"/>
    </location>
</feature>
<keyword evidence="2" id="KW-0812">Transmembrane</keyword>
<feature type="transmembrane region" description="Helical" evidence="2">
    <location>
        <begin position="79"/>
        <end position="106"/>
    </location>
</feature>
<organism evidence="3 4">
    <name type="scientific">Actinospica acidithermotolerans</name>
    <dbReference type="NCBI Taxonomy" id="2828514"/>
    <lineage>
        <taxon>Bacteria</taxon>
        <taxon>Bacillati</taxon>
        <taxon>Actinomycetota</taxon>
        <taxon>Actinomycetes</taxon>
        <taxon>Catenulisporales</taxon>
        <taxon>Actinospicaceae</taxon>
        <taxon>Actinospica</taxon>
    </lineage>
</organism>
<reference evidence="3" key="1">
    <citation type="submission" date="2021-04" db="EMBL/GenBank/DDBJ databases">
        <title>Genome based classification of Actinospica acidithermotolerans sp. nov., an actinobacterium isolated from an Indonesian hot spring.</title>
        <authorList>
            <person name="Kusuma A.B."/>
            <person name="Putra K.E."/>
            <person name="Nafisah S."/>
            <person name="Loh J."/>
            <person name="Nouioui I."/>
            <person name="Goodfellow M."/>
        </authorList>
    </citation>
    <scope>NUCLEOTIDE SEQUENCE</scope>
    <source>
        <strain evidence="3">MGRD01-02</strain>
    </source>
</reference>
<feature type="transmembrane region" description="Helical" evidence="2">
    <location>
        <begin position="37"/>
        <end position="59"/>
    </location>
</feature>
<feature type="transmembrane region" description="Helical" evidence="2">
    <location>
        <begin position="118"/>
        <end position="140"/>
    </location>
</feature>
<feature type="region of interest" description="Disordered" evidence="1">
    <location>
        <begin position="214"/>
        <end position="235"/>
    </location>
</feature>
<keyword evidence="2" id="KW-1133">Transmembrane helix</keyword>
<dbReference type="Proteomes" id="UP000676325">
    <property type="component" value="Unassembled WGS sequence"/>
</dbReference>
<sequence length="235" mass="24082">MSYQPPGPYPQYPQHPGGAVMPDNRPPLPQTVLRAHYCMLAGAALAVVSAGITVAQSGTIKAQLNTDLTNAGSSSSASIASTAGTFVIVAACFFAAIEVGLWIWMAYATKAGKNWARILSTVFFGLEATGSLVGGASYLATSSDGTTSSSAAYSGSSTGAGEIVGLLTFLVGLAAIILLWNKASGPYFKAPAAYYPVPYGYPGGPVPYTYPVMPQQPGAAPQQQPADPWATPPNG</sequence>
<comment type="caution">
    <text evidence="3">The sequence shown here is derived from an EMBL/GenBank/DDBJ whole genome shotgun (WGS) entry which is preliminary data.</text>
</comment>
<feature type="region of interest" description="Disordered" evidence="1">
    <location>
        <begin position="1"/>
        <end position="25"/>
    </location>
</feature>
<evidence type="ECO:0000256" key="2">
    <source>
        <dbReference type="SAM" id="Phobius"/>
    </source>
</evidence>
<name>A0A941E4A8_9ACTN</name>
<protein>
    <submittedName>
        <fullName evidence="3">Uncharacterized protein</fullName>
    </submittedName>
</protein>
<dbReference type="EMBL" id="JAGSOH010000002">
    <property type="protein sequence ID" value="MBR7824851.1"/>
    <property type="molecule type" value="Genomic_DNA"/>
</dbReference>
<proteinExistence type="predicted"/>
<keyword evidence="2" id="KW-0472">Membrane</keyword>
<feature type="transmembrane region" description="Helical" evidence="2">
    <location>
        <begin position="160"/>
        <end position="180"/>
    </location>
</feature>
<gene>
    <name evidence="3" type="ORF">KDK95_00920</name>
</gene>